<dbReference type="AlphaFoldDB" id="A0A443N2W3"/>
<dbReference type="OrthoDB" id="667358at2759"/>
<keyword evidence="8" id="KW-1185">Reference proteome</keyword>
<dbReference type="InterPro" id="IPR012463">
    <property type="entry name" value="Ninja_motif"/>
</dbReference>
<proteinExistence type="inferred from homology"/>
<dbReference type="Proteomes" id="UP000283530">
    <property type="component" value="Unassembled WGS sequence"/>
</dbReference>
<evidence type="ECO:0000256" key="1">
    <source>
        <dbReference type="ARBA" id="ARBA00004123"/>
    </source>
</evidence>
<protein>
    <recommendedName>
        <fullName evidence="4">Ninja-family protein</fullName>
    </recommendedName>
    <alternativeName>
        <fullName evidence="4">ABI-binding protein</fullName>
    </alternativeName>
</protein>
<dbReference type="Pfam" id="PF07897">
    <property type="entry name" value="EAR"/>
    <property type="match status" value="1"/>
</dbReference>
<dbReference type="PANTHER" id="PTHR31413:SF31">
    <property type="entry name" value="NINJA-FAMILY PROTEIN AFP3"/>
    <property type="match status" value="1"/>
</dbReference>
<evidence type="ECO:0000256" key="2">
    <source>
        <dbReference type="ARBA" id="ARBA00006081"/>
    </source>
</evidence>
<evidence type="ECO:0000256" key="4">
    <source>
        <dbReference type="RuleBase" id="RU369029"/>
    </source>
</evidence>
<evidence type="ECO:0000313" key="8">
    <source>
        <dbReference type="Proteomes" id="UP000283530"/>
    </source>
</evidence>
<dbReference type="GO" id="GO:0045892">
    <property type="term" value="P:negative regulation of DNA-templated transcription"/>
    <property type="evidence" value="ECO:0007669"/>
    <property type="project" value="TreeGrafter"/>
</dbReference>
<feature type="region of interest" description="Disordered" evidence="5">
    <location>
        <begin position="103"/>
        <end position="139"/>
    </location>
</feature>
<organism evidence="7 8">
    <name type="scientific">Cinnamomum micranthum f. kanehirae</name>
    <dbReference type="NCBI Taxonomy" id="337451"/>
    <lineage>
        <taxon>Eukaryota</taxon>
        <taxon>Viridiplantae</taxon>
        <taxon>Streptophyta</taxon>
        <taxon>Embryophyta</taxon>
        <taxon>Tracheophyta</taxon>
        <taxon>Spermatophyta</taxon>
        <taxon>Magnoliopsida</taxon>
        <taxon>Magnoliidae</taxon>
        <taxon>Laurales</taxon>
        <taxon>Lauraceae</taxon>
        <taxon>Cinnamomum</taxon>
    </lineage>
</organism>
<dbReference type="STRING" id="337451.A0A443N2W3"/>
<dbReference type="InterPro" id="IPR032310">
    <property type="entry name" value="NLS_NINJA_AFP-like"/>
</dbReference>
<evidence type="ECO:0000256" key="3">
    <source>
        <dbReference type="ARBA" id="ARBA00023242"/>
    </source>
</evidence>
<evidence type="ECO:0000259" key="6">
    <source>
        <dbReference type="Pfam" id="PF07897"/>
    </source>
</evidence>
<comment type="caution">
    <text evidence="7">The sequence shown here is derived from an EMBL/GenBank/DDBJ whole genome shotgun (WGS) entry which is preliminary data.</text>
</comment>
<dbReference type="GO" id="GO:0007165">
    <property type="term" value="P:signal transduction"/>
    <property type="evidence" value="ECO:0007669"/>
    <property type="project" value="InterPro"/>
</dbReference>
<reference evidence="7 8" key="1">
    <citation type="journal article" date="2019" name="Nat. Plants">
        <title>Stout camphor tree genome fills gaps in understanding of flowering plant genome evolution.</title>
        <authorList>
            <person name="Chaw S.M."/>
            <person name="Liu Y.C."/>
            <person name="Wu Y.W."/>
            <person name="Wang H.Y."/>
            <person name="Lin C.I."/>
            <person name="Wu C.S."/>
            <person name="Ke H.M."/>
            <person name="Chang L.Y."/>
            <person name="Hsu C.Y."/>
            <person name="Yang H.T."/>
            <person name="Sudianto E."/>
            <person name="Hsu M.H."/>
            <person name="Wu K.P."/>
            <person name="Wang L.N."/>
            <person name="Leebens-Mack J.H."/>
            <person name="Tsai I.J."/>
        </authorList>
    </citation>
    <scope>NUCLEOTIDE SEQUENCE [LARGE SCALE GENOMIC DNA]</scope>
    <source>
        <strain evidence="8">cv. Chaw 1501</strain>
        <tissue evidence="7">Young leaves</tissue>
    </source>
</reference>
<comment type="subcellular location">
    <subcellularLocation>
        <location evidence="1 4">Nucleus</location>
    </subcellularLocation>
</comment>
<name>A0A443N2W3_9MAGN</name>
<dbReference type="EMBL" id="QPKB01000001">
    <property type="protein sequence ID" value="RWR72877.1"/>
    <property type="molecule type" value="Genomic_DNA"/>
</dbReference>
<sequence>MEEEIDSREINTELSNKCSMDLLQHFPAEIRRKDEYPSDESEDIELNLGLSLGGCFGVDTCKNRLARSSSIGGISILQRDSDSFSSSAASLSIVDSLMMRASSLPTQADEERRKRREMQSLRRMEAKRKRTEKQRNSWAASGASLDRSCVEHKRVEEEGLIAVSVFQNNGRTQGWILRTQREAGIERWHGRKPHEQSVFARAY</sequence>
<dbReference type="GO" id="GO:0005634">
    <property type="term" value="C:nucleus"/>
    <property type="evidence" value="ECO:0007669"/>
    <property type="project" value="UniProtKB-SubCell"/>
</dbReference>
<comment type="function">
    <text evidence="4">Acts as a negative regulator of abscisic acid (ABA) response.</text>
</comment>
<feature type="domain" description="Ethylene-responsive binding factor-associated repression" evidence="6">
    <location>
        <begin position="39"/>
        <end position="73"/>
    </location>
</feature>
<dbReference type="PANTHER" id="PTHR31413">
    <property type="entry name" value="AFP HOMOLOG 2"/>
    <property type="match status" value="1"/>
</dbReference>
<feature type="compositionally biased region" description="Basic and acidic residues" evidence="5">
    <location>
        <begin position="109"/>
        <end position="124"/>
    </location>
</feature>
<dbReference type="InterPro" id="IPR031307">
    <property type="entry name" value="Ninja_fam"/>
</dbReference>
<comment type="similarity">
    <text evidence="2 4">Belongs to the Ninja family.</text>
</comment>
<evidence type="ECO:0000313" key="7">
    <source>
        <dbReference type="EMBL" id="RWR72877.1"/>
    </source>
</evidence>
<evidence type="ECO:0000256" key="5">
    <source>
        <dbReference type="SAM" id="MobiDB-lite"/>
    </source>
</evidence>
<dbReference type="Pfam" id="PF16136">
    <property type="entry name" value="NLS_NINJA_AFP"/>
    <property type="match status" value="1"/>
</dbReference>
<accession>A0A443N2W3</accession>
<keyword evidence="3 4" id="KW-0539">Nucleus</keyword>
<gene>
    <name evidence="7" type="ORF">CKAN_00112200</name>
</gene>